<evidence type="ECO:0000313" key="9">
    <source>
        <dbReference type="Proteomes" id="UP001597545"/>
    </source>
</evidence>
<dbReference type="SUPFAM" id="SSF88946">
    <property type="entry name" value="Sigma2 domain of RNA polymerase sigma factors"/>
    <property type="match status" value="1"/>
</dbReference>
<dbReference type="NCBIfam" id="TIGR02937">
    <property type="entry name" value="sigma70-ECF"/>
    <property type="match status" value="1"/>
</dbReference>
<dbReference type="InterPro" id="IPR014284">
    <property type="entry name" value="RNA_pol_sigma-70_dom"/>
</dbReference>
<dbReference type="EMBL" id="JBHULR010000020">
    <property type="protein sequence ID" value="MFD2549742.1"/>
    <property type="molecule type" value="Genomic_DNA"/>
</dbReference>
<dbReference type="InterPro" id="IPR013324">
    <property type="entry name" value="RNA_pol_sigma_r3/r4-like"/>
</dbReference>
<dbReference type="RefSeq" id="WP_380906060.1">
    <property type="nucleotide sequence ID" value="NZ_JBHUEG010000019.1"/>
</dbReference>
<dbReference type="Pfam" id="PF04542">
    <property type="entry name" value="Sigma70_r2"/>
    <property type="match status" value="1"/>
</dbReference>
<evidence type="ECO:0000256" key="4">
    <source>
        <dbReference type="ARBA" id="ARBA00023125"/>
    </source>
</evidence>
<evidence type="ECO:0000313" key="8">
    <source>
        <dbReference type="EMBL" id="MFD2549742.1"/>
    </source>
</evidence>
<reference evidence="9" key="1">
    <citation type="journal article" date="2019" name="Int. J. Syst. Evol. Microbiol.">
        <title>The Global Catalogue of Microorganisms (GCM) 10K type strain sequencing project: providing services to taxonomists for standard genome sequencing and annotation.</title>
        <authorList>
            <consortium name="The Broad Institute Genomics Platform"/>
            <consortium name="The Broad Institute Genome Sequencing Center for Infectious Disease"/>
            <person name="Wu L."/>
            <person name="Ma J."/>
        </authorList>
    </citation>
    <scope>NUCLEOTIDE SEQUENCE [LARGE SCALE GENOMIC DNA]</scope>
    <source>
        <strain evidence="9">KCTC 42662</strain>
    </source>
</reference>
<keyword evidence="9" id="KW-1185">Reference proteome</keyword>
<feature type="domain" description="RNA polymerase sigma factor 70 region 4 type 2" evidence="7">
    <location>
        <begin position="99"/>
        <end position="146"/>
    </location>
</feature>
<keyword evidence="2" id="KW-0805">Transcription regulation</keyword>
<evidence type="ECO:0000256" key="2">
    <source>
        <dbReference type="ARBA" id="ARBA00023015"/>
    </source>
</evidence>
<keyword evidence="5" id="KW-0804">Transcription</keyword>
<proteinExistence type="inferred from homology"/>
<dbReference type="PANTHER" id="PTHR43133:SF8">
    <property type="entry name" value="RNA POLYMERASE SIGMA FACTOR HI_1459-RELATED"/>
    <property type="match status" value="1"/>
</dbReference>
<dbReference type="Gene3D" id="1.10.1740.10">
    <property type="match status" value="1"/>
</dbReference>
<dbReference type="Pfam" id="PF08281">
    <property type="entry name" value="Sigma70_r4_2"/>
    <property type="match status" value="1"/>
</dbReference>
<dbReference type="Gene3D" id="1.10.10.10">
    <property type="entry name" value="Winged helix-like DNA-binding domain superfamily/Winged helix DNA-binding domain"/>
    <property type="match status" value="1"/>
</dbReference>
<dbReference type="InterPro" id="IPR036388">
    <property type="entry name" value="WH-like_DNA-bd_sf"/>
</dbReference>
<dbReference type="InterPro" id="IPR007627">
    <property type="entry name" value="RNA_pol_sigma70_r2"/>
</dbReference>
<name>A0ABW5KLA7_9SPHI</name>
<evidence type="ECO:0000256" key="1">
    <source>
        <dbReference type="ARBA" id="ARBA00010641"/>
    </source>
</evidence>
<dbReference type="SUPFAM" id="SSF88659">
    <property type="entry name" value="Sigma3 and sigma4 domains of RNA polymerase sigma factors"/>
    <property type="match status" value="1"/>
</dbReference>
<keyword evidence="3" id="KW-0731">Sigma factor</keyword>
<dbReference type="PANTHER" id="PTHR43133">
    <property type="entry name" value="RNA POLYMERASE ECF-TYPE SIGMA FACTO"/>
    <property type="match status" value="1"/>
</dbReference>
<protein>
    <submittedName>
        <fullName evidence="8">RNA polymerase sigma factor</fullName>
    </submittedName>
</protein>
<organism evidence="8 9">
    <name type="scientific">Sphingobacterium suaedae</name>
    <dbReference type="NCBI Taxonomy" id="1686402"/>
    <lineage>
        <taxon>Bacteria</taxon>
        <taxon>Pseudomonadati</taxon>
        <taxon>Bacteroidota</taxon>
        <taxon>Sphingobacteriia</taxon>
        <taxon>Sphingobacteriales</taxon>
        <taxon>Sphingobacteriaceae</taxon>
        <taxon>Sphingobacterium</taxon>
    </lineage>
</organism>
<dbReference type="Proteomes" id="UP001597545">
    <property type="component" value="Unassembled WGS sequence"/>
</dbReference>
<keyword evidence="4" id="KW-0238">DNA-binding</keyword>
<sequence length="160" mass="18589">MDFEQLYSAYSPRIFRVCLGYFNDAEKAKDVMQDTFVTVFENLGRMKHQENISGWIYRIASNKCLRQLAHERKNDLANNYHVLNAAATESSLVEDDFVKLHRCIASLPPLDRLIIGFFLEDVKQEKIADIVGLSHTNVRVRIHRIKDVLAKKMKNDESQF</sequence>
<feature type="domain" description="RNA polymerase sigma-70 region 2" evidence="6">
    <location>
        <begin position="6"/>
        <end position="72"/>
    </location>
</feature>
<evidence type="ECO:0000256" key="5">
    <source>
        <dbReference type="ARBA" id="ARBA00023163"/>
    </source>
</evidence>
<evidence type="ECO:0000256" key="3">
    <source>
        <dbReference type="ARBA" id="ARBA00023082"/>
    </source>
</evidence>
<dbReference type="InterPro" id="IPR013249">
    <property type="entry name" value="RNA_pol_sigma70_r4_t2"/>
</dbReference>
<dbReference type="InterPro" id="IPR013325">
    <property type="entry name" value="RNA_pol_sigma_r2"/>
</dbReference>
<comment type="caution">
    <text evidence="8">The sequence shown here is derived from an EMBL/GenBank/DDBJ whole genome shotgun (WGS) entry which is preliminary data.</text>
</comment>
<evidence type="ECO:0000259" key="7">
    <source>
        <dbReference type="Pfam" id="PF08281"/>
    </source>
</evidence>
<evidence type="ECO:0000259" key="6">
    <source>
        <dbReference type="Pfam" id="PF04542"/>
    </source>
</evidence>
<gene>
    <name evidence="8" type="ORF">ACFSR5_19010</name>
</gene>
<dbReference type="InterPro" id="IPR039425">
    <property type="entry name" value="RNA_pol_sigma-70-like"/>
</dbReference>
<accession>A0ABW5KLA7</accession>
<comment type="similarity">
    <text evidence="1">Belongs to the sigma-70 factor family. ECF subfamily.</text>
</comment>